<gene>
    <name evidence="1" type="ORF">BDM02DRAFT_3266284</name>
</gene>
<accession>A0ACB6ZTZ1</accession>
<dbReference type="EMBL" id="MU117968">
    <property type="protein sequence ID" value="KAF9652576.1"/>
    <property type="molecule type" value="Genomic_DNA"/>
</dbReference>
<comment type="caution">
    <text evidence="1">The sequence shown here is derived from an EMBL/GenBank/DDBJ whole genome shotgun (WGS) entry which is preliminary data.</text>
</comment>
<reference evidence="1" key="1">
    <citation type="submission" date="2019-10" db="EMBL/GenBank/DDBJ databases">
        <authorList>
            <consortium name="DOE Joint Genome Institute"/>
            <person name="Kuo A."/>
            <person name="Miyauchi S."/>
            <person name="Kiss E."/>
            <person name="Drula E."/>
            <person name="Kohler A."/>
            <person name="Sanchez-Garcia M."/>
            <person name="Andreopoulos B."/>
            <person name="Barry K.W."/>
            <person name="Bonito G."/>
            <person name="Buee M."/>
            <person name="Carver A."/>
            <person name="Chen C."/>
            <person name="Cichocki N."/>
            <person name="Clum A."/>
            <person name="Culley D."/>
            <person name="Crous P.W."/>
            <person name="Fauchery L."/>
            <person name="Girlanda M."/>
            <person name="Hayes R."/>
            <person name="Keri Z."/>
            <person name="Labutti K."/>
            <person name="Lipzen A."/>
            <person name="Lombard V."/>
            <person name="Magnuson J."/>
            <person name="Maillard F."/>
            <person name="Morin E."/>
            <person name="Murat C."/>
            <person name="Nolan M."/>
            <person name="Ohm R."/>
            <person name="Pangilinan J."/>
            <person name="Pereira M."/>
            <person name="Perotto S."/>
            <person name="Peter M."/>
            <person name="Riley R."/>
            <person name="Sitrit Y."/>
            <person name="Stielow B."/>
            <person name="Szollosi G."/>
            <person name="Zifcakova L."/>
            <person name="Stursova M."/>
            <person name="Spatafora J.W."/>
            <person name="Tedersoo L."/>
            <person name="Vaario L.-M."/>
            <person name="Yamada A."/>
            <person name="Yan M."/>
            <person name="Wang P."/>
            <person name="Xu J."/>
            <person name="Bruns T."/>
            <person name="Baldrian P."/>
            <person name="Vilgalys R."/>
            <person name="Henrissat B."/>
            <person name="Grigoriev I.V."/>
            <person name="Hibbett D."/>
            <person name="Nagy L.G."/>
            <person name="Martin F.M."/>
        </authorList>
    </citation>
    <scope>NUCLEOTIDE SEQUENCE</scope>
    <source>
        <strain evidence="1">P2</strain>
    </source>
</reference>
<reference evidence="1" key="2">
    <citation type="journal article" date="2020" name="Nat. Commun.">
        <title>Large-scale genome sequencing of mycorrhizal fungi provides insights into the early evolution of symbiotic traits.</title>
        <authorList>
            <person name="Miyauchi S."/>
            <person name="Kiss E."/>
            <person name="Kuo A."/>
            <person name="Drula E."/>
            <person name="Kohler A."/>
            <person name="Sanchez-Garcia M."/>
            <person name="Morin E."/>
            <person name="Andreopoulos B."/>
            <person name="Barry K.W."/>
            <person name="Bonito G."/>
            <person name="Buee M."/>
            <person name="Carver A."/>
            <person name="Chen C."/>
            <person name="Cichocki N."/>
            <person name="Clum A."/>
            <person name="Culley D."/>
            <person name="Crous P.W."/>
            <person name="Fauchery L."/>
            <person name="Girlanda M."/>
            <person name="Hayes R.D."/>
            <person name="Keri Z."/>
            <person name="LaButti K."/>
            <person name="Lipzen A."/>
            <person name="Lombard V."/>
            <person name="Magnuson J."/>
            <person name="Maillard F."/>
            <person name="Murat C."/>
            <person name="Nolan M."/>
            <person name="Ohm R.A."/>
            <person name="Pangilinan J."/>
            <person name="Pereira M.F."/>
            <person name="Perotto S."/>
            <person name="Peter M."/>
            <person name="Pfister S."/>
            <person name="Riley R."/>
            <person name="Sitrit Y."/>
            <person name="Stielow J.B."/>
            <person name="Szollosi G."/>
            <person name="Zifcakova L."/>
            <person name="Stursova M."/>
            <person name="Spatafora J.W."/>
            <person name="Tedersoo L."/>
            <person name="Vaario L.M."/>
            <person name="Yamada A."/>
            <person name="Yan M."/>
            <person name="Wang P."/>
            <person name="Xu J."/>
            <person name="Bruns T."/>
            <person name="Baldrian P."/>
            <person name="Vilgalys R."/>
            <person name="Dunand C."/>
            <person name="Henrissat B."/>
            <person name="Grigoriev I.V."/>
            <person name="Hibbett D."/>
            <person name="Nagy L.G."/>
            <person name="Martin F.M."/>
        </authorList>
    </citation>
    <scope>NUCLEOTIDE SEQUENCE</scope>
    <source>
        <strain evidence="1">P2</strain>
    </source>
</reference>
<keyword evidence="2" id="KW-1185">Reference proteome</keyword>
<proteinExistence type="predicted"/>
<sequence>MSELHSNHNQYAAAANVPLIKSPALRFPRPVELPPDVHPMPDSVSAYFVYPFSLENHILTLESSRRKTFTAHTVRREAYIKARLEEKERRKRDALRRIAPGFEPRSIPLVPTRVASTGSPVDESIPSLPPIGAVTQVRTKSVMEDLVDQLAALDSTKS</sequence>
<name>A0ACB6ZTZ1_THEGA</name>
<protein>
    <submittedName>
        <fullName evidence="1">Uncharacterized protein</fullName>
    </submittedName>
</protein>
<evidence type="ECO:0000313" key="1">
    <source>
        <dbReference type="EMBL" id="KAF9652576.1"/>
    </source>
</evidence>
<organism evidence="1 2">
    <name type="scientific">Thelephora ganbajun</name>
    <name type="common">Ganba fungus</name>
    <dbReference type="NCBI Taxonomy" id="370292"/>
    <lineage>
        <taxon>Eukaryota</taxon>
        <taxon>Fungi</taxon>
        <taxon>Dikarya</taxon>
        <taxon>Basidiomycota</taxon>
        <taxon>Agaricomycotina</taxon>
        <taxon>Agaricomycetes</taxon>
        <taxon>Thelephorales</taxon>
        <taxon>Thelephoraceae</taxon>
        <taxon>Thelephora</taxon>
    </lineage>
</organism>
<dbReference type="Proteomes" id="UP000886501">
    <property type="component" value="Unassembled WGS sequence"/>
</dbReference>
<evidence type="ECO:0000313" key="2">
    <source>
        <dbReference type="Proteomes" id="UP000886501"/>
    </source>
</evidence>